<dbReference type="GO" id="GO:0004803">
    <property type="term" value="F:transposase activity"/>
    <property type="evidence" value="ECO:0007669"/>
    <property type="project" value="InterPro"/>
</dbReference>
<gene>
    <name evidence="5" type="primary">R00164</name>
    <name evidence="5" type="ORF">TNCT_283391</name>
</gene>
<dbReference type="GO" id="GO:0006313">
    <property type="term" value="P:DNA transposition"/>
    <property type="evidence" value="ECO:0007669"/>
    <property type="project" value="InterPro"/>
</dbReference>
<organism evidence="5 6">
    <name type="scientific">Trichonephila clavata</name>
    <name type="common">Joro spider</name>
    <name type="synonym">Nephila clavata</name>
    <dbReference type="NCBI Taxonomy" id="2740835"/>
    <lineage>
        <taxon>Eukaryota</taxon>
        <taxon>Metazoa</taxon>
        <taxon>Ecdysozoa</taxon>
        <taxon>Arthropoda</taxon>
        <taxon>Chelicerata</taxon>
        <taxon>Arachnida</taxon>
        <taxon>Araneae</taxon>
        <taxon>Araneomorphae</taxon>
        <taxon>Entelegynae</taxon>
        <taxon>Araneoidea</taxon>
        <taxon>Nephilidae</taxon>
        <taxon>Trichonephila</taxon>
    </lineage>
</organism>
<accession>A0A8X6K6P8</accession>
<dbReference type="PANTHER" id="PTHR33217">
    <property type="entry name" value="TRANSPOSASE FOR INSERTION SEQUENCE ELEMENT IS1081"/>
    <property type="match status" value="1"/>
</dbReference>
<keyword evidence="6" id="KW-1185">Reference proteome</keyword>
<dbReference type="GO" id="GO:0003677">
    <property type="term" value="F:DNA binding"/>
    <property type="evidence" value="ECO:0007669"/>
    <property type="project" value="UniProtKB-KW"/>
</dbReference>
<protein>
    <submittedName>
        <fullName evidence="5">Transposase for insertion sequence element ISRM3</fullName>
    </submittedName>
</protein>
<feature type="chain" id="PRO_5036501409" evidence="4">
    <location>
        <begin position="16"/>
        <end position="120"/>
    </location>
</feature>
<sequence>MAFFLLLSIRLLCSGNWYNFWLGVLNDLKERGVEDILIACVDGLESFPAAINSVFPNAEVQMCIVHQIRNSLKYVASKDAKSFLSDLKKVYQASSKKIAENYLLELDEKWGTKYPMVLAE</sequence>
<evidence type="ECO:0000256" key="3">
    <source>
        <dbReference type="ARBA" id="ARBA00023172"/>
    </source>
</evidence>
<dbReference type="InterPro" id="IPR001207">
    <property type="entry name" value="Transposase_mutator"/>
</dbReference>
<name>A0A8X6K6P8_TRICU</name>
<dbReference type="PANTHER" id="PTHR33217:SF8">
    <property type="entry name" value="MUTATOR FAMILY TRANSPOSASE"/>
    <property type="match status" value="1"/>
</dbReference>
<dbReference type="AlphaFoldDB" id="A0A8X6K6P8"/>
<dbReference type="Pfam" id="PF00872">
    <property type="entry name" value="Transposase_mut"/>
    <property type="match status" value="1"/>
</dbReference>
<dbReference type="Proteomes" id="UP000887116">
    <property type="component" value="Unassembled WGS sequence"/>
</dbReference>
<dbReference type="OrthoDB" id="10262298at2759"/>
<evidence type="ECO:0000313" key="5">
    <source>
        <dbReference type="EMBL" id="GFQ64159.1"/>
    </source>
</evidence>
<proteinExistence type="predicted"/>
<evidence type="ECO:0000256" key="4">
    <source>
        <dbReference type="SAM" id="SignalP"/>
    </source>
</evidence>
<dbReference type="EMBL" id="BMAO01029875">
    <property type="protein sequence ID" value="GFQ64159.1"/>
    <property type="molecule type" value="Genomic_DNA"/>
</dbReference>
<evidence type="ECO:0000313" key="6">
    <source>
        <dbReference type="Proteomes" id="UP000887116"/>
    </source>
</evidence>
<evidence type="ECO:0000256" key="1">
    <source>
        <dbReference type="ARBA" id="ARBA00022578"/>
    </source>
</evidence>
<keyword evidence="2" id="KW-0238">DNA-binding</keyword>
<evidence type="ECO:0000256" key="2">
    <source>
        <dbReference type="ARBA" id="ARBA00023125"/>
    </source>
</evidence>
<feature type="signal peptide" evidence="4">
    <location>
        <begin position="1"/>
        <end position="15"/>
    </location>
</feature>
<keyword evidence="4" id="KW-0732">Signal</keyword>
<comment type="caution">
    <text evidence="5">The sequence shown here is derived from an EMBL/GenBank/DDBJ whole genome shotgun (WGS) entry which is preliminary data.</text>
</comment>
<keyword evidence="1" id="KW-0815">Transposition</keyword>
<reference evidence="5" key="1">
    <citation type="submission" date="2020-07" db="EMBL/GenBank/DDBJ databases">
        <title>Multicomponent nature underlies the extraordinary mechanical properties of spider dragline silk.</title>
        <authorList>
            <person name="Kono N."/>
            <person name="Nakamura H."/>
            <person name="Mori M."/>
            <person name="Yoshida Y."/>
            <person name="Ohtoshi R."/>
            <person name="Malay A.D."/>
            <person name="Moran D.A.P."/>
            <person name="Tomita M."/>
            <person name="Numata K."/>
            <person name="Arakawa K."/>
        </authorList>
    </citation>
    <scope>NUCLEOTIDE SEQUENCE</scope>
</reference>
<keyword evidence="3" id="KW-0233">DNA recombination</keyword>